<accession>A0A0L0P6B8</accession>
<dbReference type="EMBL" id="LGST01000008">
    <property type="protein sequence ID" value="KNE01917.1"/>
    <property type="molecule type" value="Genomic_DNA"/>
</dbReference>
<protein>
    <submittedName>
        <fullName evidence="1">Uncharacterized protein</fullName>
    </submittedName>
</protein>
<dbReference type="Proteomes" id="UP000037122">
    <property type="component" value="Unassembled WGS sequence"/>
</dbReference>
<comment type="caution">
    <text evidence="1">The sequence shown here is derived from an EMBL/GenBank/DDBJ whole genome shotgun (WGS) entry which is preliminary data.</text>
</comment>
<sequence>MGDDEDKLAVWRMRRGRVGKGSFENTHNNGQMRDTFKQEMFKDINCYDILYNFVCPMEFALRVSSGICEWLRNGDLLNEMAARKEKPEERESPNTF</sequence>
<evidence type="ECO:0000313" key="2">
    <source>
        <dbReference type="Proteomes" id="UP000037122"/>
    </source>
</evidence>
<name>A0A0L0P6B8_CANAR</name>
<gene>
    <name evidence="1" type="ORF">QG37_01265</name>
</gene>
<organism evidence="1 2">
    <name type="scientific">Candidozyma auris</name>
    <name type="common">Yeast</name>
    <name type="synonym">Candida auris</name>
    <dbReference type="NCBI Taxonomy" id="498019"/>
    <lineage>
        <taxon>Eukaryota</taxon>
        <taxon>Fungi</taxon>
        <taxon>Dikarya</taxon>
        <taxon>Ascomycota</taxon>
        <taxon>Saccharomycotina</taxon>
        <taxon>Pichiomycetes</taxon>
        <taxon>Metschnikowiaceae</taxon>
        <taxon>Candidozyma</taxon>
    </lineage>
</organism>
<dbReference type="AlphaFoldDB" id="A0A0L0P6B8"/>
<dbReference type="VEuPathDB" id="FungiDB:QG37_01265"/>
<proteinExistence type="predicted"/>
<evidence type="ECO:0000313" key="1">
    <source>
        <dbReference type="EMBL" id="KNE01917.1"/>
    </source>
</evidence>
<reference evidence="2" key="1">
    <citation type="journal article" date="2015" name="BMC Genomics">
        <title>Draft genome of a commonly misdiagnosed multidrug resistant pathogen Candida auris.</title>
        <authorList>
            <person name="Chatterjee S."/>
            <person name="Alampalli S.V."/>
            <person name="Nageshan R.K."/>
            <person name="Chettiar S.T."/>
            <person name="Joshi S."/>
            <person name="Tatu U.S."/>
        </authorList>
    </citation>
    <scope>NUCLEOTIDE SEQUENCE [LARGE SCALE GENOMIC DNA]</scope>
    <source>
        <strain evidence="2">6684</strain>
    </source>
</reference>